<comment type="caution">
    <text evidence="12">The sequence shown here is derived from an EMBL/GenBank/DDBJ whole genome shotgun (WGS) entry which is preliminary data.</text>
</comment>
<dbReference type="Gene3D" id="3.40.1800.20">
    <property type="match status" value="1"/>
</dbReference>
<dbReference type="GO" id="GO:0008270">
    <property type="term" value="F:zinc ion binding"/>
    <property type="evidence" value="ECO:0007669"/>
    <property type="project" value="UniProtKB-UniRule"/>
</dbReference>
<dbReference type="InterPro" id="IPR012934">
    <property type="entry name" value="Znf_AD"/>
</dbReference>
<evidence type="ECO:0000313" key="13">
    <source>
        <dbReference type="Proteomes" id="UP001168821"/>
    </source>
</evidence>
<feature type="domain" description="C2H2-type" evidence="10">
    <location>
        <begin position="229"/>
        <end position="256"/>
    </location>
</feature>
<dbReference type="Pfam" id="PF13912">
    <property type="entry name" value="zf-C2H2_6"/>
    <property type="match status" value="1"/>
</dbReference>
<dbReference type="GO" id="GO:0005634">
    <property type="term" value="C:nucleus"/>
    <property type="evidence" value="ECO:0007669"/>
    <property type="project" value="UniProtKB-SubCell"/>
</dbReference>
<evidence type="ECO:0000259" key="11">
    <source>
        <dbReference type="PROSITE" id="PS51915"/>
    </source>
</evidence>
<feature type="domain" description="C2H2-type" evidence="10">
    <location>
        <begin position="257"/>
        <end position="279"/>
    </location>
</feature>
<organism evidence="12 13">
    <name type="scientific">Zophobas morio</name>
    <dbReference type="NCBI Taxonomy" id="2755281"/>
    <lineage>
        <taxon>Eukaryota</taxon>
        <taxon>Metazoa</taxon>
        <taxon>Ecdysozoa</taxon>
        <taxon>Arthropoda</taxon>
        <taxon>Hexapoda</taxon>
        <taxon>Insecta</taxon>
        <taxon>Pterygota</taxon>
        <taxon>Neoptera</taxon>
        <taxon>Endopterygota</taxon>
        <taxon>Coleoptera</taxon>
        <taxon>Polyphaga</taxon>
        <taxon>Cucujiformia</taxon>
        <taxon>Tenebrionidae</taxon>
        <taxon>Zophobas</taxon>
    </lineage>
</organism>
<dbReference type="PROSITE" id="PS51915">
    <property type="entry name" value="ZAD"/>
    <property type="match status" value="1"/>
</dbReference>
<evidence type="ECO:0000256" key="5">
    <source>
        <dbReference type="ARBA" id="ARBA00022833"/>
    </source>
</evidence>
<feature type="domain" description="C2H2-type" evidence="10">
    <location>
        <begin position="408"/>
        <end position="431"/>
    </location>
</feature>
<feature type="domain" description="C2H2-type" evidence="10">
    <location>
        <begin position="341"/>
        <end position="368"/>
    </location>
</feature>
<dbReference type="PANTHER" id="PTHR16515">
    <property type="entry name" value="PR DOMAIN ZINC FINGER PROTEIN"/>
    <property type="match status" value="1"/>
</dbReference>
<evidence type="ECO:0000256" key="3">
    <source>
        <dbReference type="ARBA" id="ARBA00022737"/>
    </source>
</evidence>
<feature type="binding site" evidence="8">
    <location>
        <position position="14"/>
    </location>
    <ligand>
        <name>Zn(2+)</name>
        <dbReference type="ChEBI" id="CHEBI:29105"/>
    </ligand>
</feature>
<proteinExistence type="predicted"/>
<feature type="compositionally biased region" description="Acidic residues" evidence="9">
    <location>
        <begin position="511"/>
        <end position="523"/>
    </location>
</feature>
<keyword evidence="4 7" id="KW-0863">Zinc-finger</keyword>
<feature type="domain" description="C2H2-type" evidence="10">
    <location>
        <begin position="313"/>
        <end position="340"/>
    </location>
</feature>
<dbReference type="PROSITE" id="PS00028">
    <property type="entry name" value="ZINC_FINGER_C2H2_1"/>
    <property type="match status" value="10"/>
</dbReference>
<dbReference type="SMART" id="SM00868">
    <property type="entry name" value="zf-AD"/>
    <property type="match status" value="1"/>
</dbReference>
<dbReference type="FunFam" id="3.30.160.60:FF:000202">
    <property type="entry name" value="Zinc finger protein 574"/>
    <property type="match status" value="1"/>
</dbReference>
<dbReference type="Pfam" id="PF00096">
    <property type="entry name" value="zf-C2H2"/>
    <property type="match status" value="7"/>
</dbReference>
<feature type="domain" description="ZAD" evidence="11">
    <location>
        <begin position="12"/>
        <end position="91"/>
    </location>
</feature>
<evidence type="ECO:0000256" key="4">
    <source>
        <dbReference type="ARBA" id="ARBA00022771"/>
    </source>
</evidence>
<feature type="binding site" evidence="8">
    <location>
        <position position="67"/>
    </location>
    <ligand>
        <name>Zn(2+)</name>
        <dbReference type="ChEBI" id="CHEBI:29105"/>
    </ligand>
</feature>
<keyword evidence="13" id="KW-1185">Reference proteome</keyword>
<keyword evidence="2 8" id="KW-0479">Metal-binding</keyword>
<dbReference type="PROSITE" id="PS50157">
    <property type="entry name" value="ZINC_FINGER_C2H2_2"/>
    <property type="match status" value="10"/>
</dbReference>
<dbReference type="GO" id="GO:0010468">
    <property type="term" value="P:regulation of gene expression"/>
    <property type="evidence" value="ECO:0007669"/>
    <property type="project" value="TreeGrafter"/>
</dbReference>
<dbReference type="InterPro" id="IPR013087">
    <property type="entry name" value="Znf_C2H2_type"/>
</dbReference>
<feature type="compositionally biased region" description="Polar residues" evidence="9">
    <location>
        <begin position="144"/>
        <end position="157"/>
    </location>
</feature>
<feature type="domain" description="C2H2-type" evidence="10">
    <location>
        <begin position="463"/>
        <end position="490"/>
    </location>
</feature>
<reference evidence="12" key="1">
    <citation type="journal article" date="2023" name="G3 (Bethesda)">
        <title>Whole genome assemblies of Zophobas morio and Tenebrio molitor.</title>
        <authorList>
            <person name="Kaur S."/>
            <person name="Stinson S.A."/>
            <person name="diCenzo G.C."/>
        </authorList>
    </citation>
    <scope>NUCLEOTIDE SEQUENCE</scope>
    <source>
        <strain evidence="12">QUZm001</strain>
    </source>
</reference>
<dbReference type="SUPFAM" id="SSF57667">
    <property type="entry name" value="beta-beta-alpha zinc fingers"/>
    <property type="match status" value="6"/>
</dbReference>
<accession>A0AA38M2B5</accession>
<evidence type="ECO:0000256" key="7">
    <source>
        <dbReference type="PROSITE-ProRule" id="PRU00042"/>
    </source>
</evidence>
<feature type="region of interest" description="Disordered" evidence="9">
    <location>
        <begin position="559"/>
        <end position="616"/>
    </location>
</feature>
<keyword evidence="3" id="KW-0677">Repeat</keyword>
<feature type="compositionally biased region" description="Acidic residues" evidence="9">
    <location>
        <begin position="159"/>
        <end position="172"/>
    </location>
</feature>
<feature type="domain" description="C2H2-type" evidence="10">
    <location>
        <begin position="369"/>
        <end position="396"/>
    </location>
</feature>
<evidence type="ECO:0000313" key="12">
    <source>
        <dbReference type="EMBL" id="KAJ3641213.1"/>
    </source>
</evidence>
<keyword evidence="6" id="KW-0539">Nucleus</keyword>
<comment type="subcellular location">
    <subcellularLocation>
        <location evidence="1">Nucleus</location>
    </subcellularLocation>
</comment>
<dbReference type="InterPro" id="IPR050331">
    <property type="entry name" value="Zinc_finger"/>
</dbReference>
<evidence type="ECO:0000256" key="6">
    <source>
        <dbReference type="ARBA" id="ARBA00023242"/>
    </source>
</evidence>
<keyword evidence="5 8" id="KW-0862">Zinc</keyword>
<dbReference type="SUPFAM" id="SSF57716">
    <property type="entry name" value="Glucocorticoid receptor-like (DNA-binding domain)"/>
    <property type="match status" value="1"/>
</dbReference>
<name>A0AA38M2B5_9CUCU</name>
<gene>
    <name evidence="12" type="ORF">Zmor_027728</name>
</gene>
<dbReference type="GO" id="GO:0032502">
    <property type="term" value="P:developmental process"/>
    <property type="evidence" value="ECO:0007669"/>
    <property type="project" value="UniProtKB-ARBA"/>
</dbReference>
<feature type="compositionally biased region" description="Acidic residues" evidence="9">
    <location>
        <begin position="560"/>
        <end position="586"/>
    </location>
</feature>
<dbReference type="FunFam" id="3.30.160.60:FF:000358">
    <property type="entry name" value="zinc finger protein 24"/>
    <property type="match status" value="1"/>
</dbReference>
<dbReference type="Gene3D" id="3.30.160.60">
    <property type="entry name" value="Classic Zinc Finger"/>
    <property type="match status" value="7"/>
</dbReference>
<feature type="region of interest" description="Disordered" evidence="9">
    <location>
        <begin position="502"/>
        <end position="523"/>
    </location>
</feature>
<feature type="binding site" evidence="8">
    <location>
        <position position="64"/>
    </location>
    <ligand>
        <name>Zn(2+)</name>
        <dbReference type="ChEBI" id="CHEBI:29105"/>
    </ligand>
</feature>
<evidence type="ECO:0000256" key="8">
    <source>
        <dbReference type="PROSITE-ProRule" id="PRU01263"/>
    </source>
</evidence>
<evidence type="ECO:0000256" key="9">
    <source>
        <dbReference type="SAM" id="MobiDB-lite"/>
    </source>
</evidence>
<feature type="region of interest" description="Disordered" evidence="9">
    <location>
        <begin position="144"/>
        <end position="172"/>
    </location>
</feature>
<dbReference type="FunFam" id="3.30.160.60:FF:000145">
    <property type="entry name" value="Zinc finger protein 574"/>
    <property type="match status" value="2"/>
</dbReference>
<evidence type="ECO:0000256" key="2">
    <source>
        <dbReference type="ARBA" id="ARBA00022723"/>
    </source>
</evidence>
<dbReference type="InterPro" id="IPR036236">
    <property type="entry name" value="Znf_C2H2_sf"/>
</dbReference>
<dbReference type="PANTHER" id="PTHR16515:SF66">
    <property type="entry name" value="C2H2-TYPE DOMAIN-CONTAINING PROTEIN"/>
    <property type="match status" value="1"/>
</dbReference>
<evidence type="ECO:0000256" key="1">
    <source>
        <dbReference type="ARBA" id="ARBA00004123"/>
    </source>
</evidence>
<dbReference type="AlphaFoldDB" id="A0AA38M2B5"/>
<dbReference type="Proteomes" id="UP001168821">
    <property type="component" value="Unassembled WGS sequence"/>
</dbReference>
<evidence type="ECO:0000259" key="10">
    <source>
        <dbReference type="PROSITE" id="PS50157"/>
    </source>
</evidence>
<feature type="domain" description="C2H2-type" evidence="10">
    <location>
        <begin position="201"/>
        <end position="228"/>
    </location>
</feature>
<feature type="binding site" evidence="8">
    <location>
        <position position="17"/>
    </location>
    <ligand>
        <name>Zn(2+)</name>
        <dbReference type="ChEBI" id="CHEBI:29105"/>
    </ligand>
</feature>
<feature type="domain" description="C2H2-type" evidence="10">
    <location>
        <begin position="435"/>
        <end position="462"/>
    </location>
</feature>
<dbReference type="EMBL" id="JALNTZ010000009">
    <property type="protein sequence ID" value="KAJ3641213.1"/>
    <property type="molecule type" value="Genomic_DNA"/>
</dbReference>
<dbReference type="SMART" id="SM00355">
    <property type="entry name" value="ZnF_C2H2"/>
    <property type="match status" value="10"/>
</dbReference>
<sequence>MENRANILRAMNICRFCLSEEGPLTNIYERQPKDNKQTVPLPLQLMACVAIEVFENDGMPQMICKTCRAQAQQAYTFKTNCKKADDALKVFLATGSLSRPWTQEEIGEQAKTFQAVKRAVDKTDELHHSKKVKQENPVVTLNYSTSLPEEENNQTLESDAYEPLDEDTSGERADDEDFMNLEEESVVNPTLKVNQVKTDCFPCPHCERSFPLKQLLDLHKANHNRERNYNCDECDKAFFTKYDLSKHMLTHTGCKPYTCVVCQKSFSRESLLHRHEKIHIDVPKYLCSQCDRTFLTGEDLDAHTAKHKKKRPFMCKICQKSFVFKQGLERHEQTHSNVKPHKCNYCEASFTSAIKLTRHVTSHAGLRPYPCKMCGRTFLLSHHLTRHMRSHYAAQQPESPYLPPIGQHKCDICSMSFRRKDSLINHSAIHSMVNLKCVICNTEFDNVVKVKEHITTHLSDLPFPCEKCDYSFETQEQLEDHELKHAEMEYEEQIEQEVMAEARQAAVSRDDNDEDNSDYSGDDIAEFTITNDMNNPEVVRRSKRATKIKNYAEFLKDELGSDMEESMEAEESPEVSEEAQEEELHEEDAIKPIVRSEGTKVYSRKSVPDRPKLPQINIEQSNVAPLSKITQPIHSIEHLTKDIRTIPDKEVFNMKIGDKTVTVQKLLLTKEQMKAMAKEGKIEKKGNTLLLKKGVTQSVNLDAIFGGTKVEGLKQMKKTYQRKSFTVDESGDLVANASGLGEGLEEGM</sequence>
<dbReference type="Pfam" id="PF07776">
    <property type="entry name" value="zf-AD"/>
    <property type="match status" value="1"/>
</dbReference>
<protein>
    <submittedName>
        <fullName evidence="12">Uncharacterized protein</fullName>
    </submittedName>
</protein>
<feature type="domain" description="C2H2-type" evidence="10">
    <location>
        <begin position="285"/>
        <end position="312"/>
    </location>
</feature>